<accession>A0AAV9ZPB4</accession>
<name>A0AAV9ZPB4_9AGAR</name>
<keyword evidence="2" id="KW-1185">Reference proteome</keyword>
<evidence type="ECO:0000313" key="1">
    <source>
        <dbReference type="EMBL" id="KAK6988255.1"/>
    </source>
</evidence>
<dbReference type="Proteomes" id="UP001362999">
    <property type="component" value="Unassembled WGS sequence"/>
</dbReference>
<dbReference type="EMBL" id="JAWWNJ010000124">
    <property type="protein sequence ID" value="KAK6988255.1"/>
    <property type="molecule type" value="Genomic_DNA"/>
</dbReference>
<dbReference type="AlphaFoldDB" id="A0AAV9ZPB4"/>
<organism evidence="1 2">
    <name type="scientific">Favolaschia claudopus</name>
    <dbReference type="NCBI Taxonomy" id="2862362"/>
    <lineage>
        <taxon>Eukaryota</taxon>
        <taxon>Fungi</taxon>
        <taxon>Dikarya</taxon>
        <taxon>Basidiomycota</taxon>
        <taxon>Agaricomycotina</taxon>
        <taxon>Agaricomycetes</taxon>
        <taxon>Agaricomycetidae</taxon>
        <taxon>Agaricales</taxon>
        <taxon>Marasmiineae</taxon>
        <taxon>Mycenaceae</taxon>
        <taxon>Favolaschia</taxon>
    </lineage>
</organism>
<proteinExistence type="predicted"/>
<gene>
    <name evidence="1" type="ORF">R3P38DRAFT_2573511</name>
</gene>
<comment type="caution">
    <text evidence="1">The sequence shown here is derived from an EMBL/GenBank/DDBJ whole genome shotgun (WGS) entry which is preliminary data.</text>
</comment>
<sequence length="191" mass="21601">CPGIPIEWDADTFYSTYPFQLHSPSAKNRVPYDLMIISGIPKARSPHCVGGTVTLDGIQPCAKCSRLTLDVQIIREKALRSEFEHIRNHDDLNSTQLRAKVALVKEKVDTLRFKKLDLEGSLQCSQAHLSEWRDLFRFIGQNPCLIPALNRLLANAEKVGWSPVKTLEHCRNIPPEITANTKLTSLFYSMN</sequence>
<reference evidence="1 2" key="1">
    <citation type="journal article" date="2024" name="J Genomics">
        <title>Draft genome sequencing and assembly of Favolaschia claudopus CIRM-BRFM 2984 isolated from oak limbs.</title>
        <authorList>
            <person name="Navarro D."/>
            <person name="Drula E."/>
            <person name="Chaduli D."/>
            <person name="Cazenave R."/>
            <person name="Ahrendt S."/>
            <person name="Wang J."/>
            <person name="Lipzen A."/>
            <person name="Daum C."/>
            <person name="Barry K."/>
            <person name="Grigoriev I.V."/>
            <person name="Favel A."/>
            <person name="Rosso M.N."/>
            <person name="Martin F."/>
        </authorList>
    </citation>
    <scope>NUCLEOTIDE SEQUENCE [LARGE SCALE GENOMIC DNA]</scope>
    <source>
        <strain evidence="1 2">CIRM-BRFM 2984</strain>
    </source>
</reference>
<feature type="non-terminal residue" evidence="1">
    <location>
        <position position="1"/>
    </location>
</feature>
<protein>
    <submittedName>
        <fullName evidence="1">Uncharacterized protein</fullName>
    </submittedName>
</protein>
<evidence type="ECO:0000313" key="2">
    <source>
        <dbReference type="Proteomes" id="UP001362999"/>
    </source>
</evidence>